<gene>
    <name evidence="1" type="ORF">RM706_13365</name>
</gene>
<proteinExistence type="predicted"/>
<dbReference type="Proteomes" id="UP001255246">
    <property type="component" value="Unassembled WGS sequence"/>
</dbReference>
<evidence type="ECO:0000313" key="2">
    <source>
        <dbReference type="Proteomes" id="UP001255246"/>
    </source>
</evidence>
<name>A0ABU3ACX6_9FLAO</name>
<evidence type="ECO:0000313" key="1">
    <source>
        <dbReference type="EMBL" id="MDT0608031.1"/>
    </source>
</evidence>
<dbReference type="RefSeq" id="WP_311352378.1">
    <property type="nucleotide sequence ID" value="NZ_JAVRHR010000003.1"/>
</dbReference>
<organism evidence="1 2">
    <name type="scientific">Croceitalea rosinachiae</name>
    <dbReference type="NCBI Taxonomy" id="3075596"/>
    <lineage>
        <taxon>Bacteria</taxon>
        <taxon>Pseudomonadati</taxon>
        <taxon>Bacteroidota</taxon>
        <taxon>Flavobacteriia</taxon>
        <taxon>Flavobacteriales</taxon>
        <taxon>Flavobacteriaceae</taxon>
        <taxon>Croceitalea</taxon>
    </lineage>
</organism>
<dbReference type="EMBL" id="JAVRHR010000003">
    <property type="protein sequence ID" value="MDT0608031.1"/>
    <property type="molecule type" value="Genomic_DNA"/>
</dbReference>
<keyword evidence="2" id="KW-1185">Reference proteome</keyword>
<comment type="caution">
    <text evidence="1">The sequence shown here is derived from an EMBL/GenBank/DDBJ whole genome shotgun (WGS) entry which is preliminary data.</text>
</comment>
<sequence length="99" mass="11307">MKTKMSKKNGLVVFENFIRHSIICDGLNNIVGDCSELEPDYIPLVDAVFNTNLVEGTNPELQKYYELLKSAQLMNASVYEKAKLLYENLKLYTSNIKID</sequence>
<accession>A0ABU3ACX6</accession>
<reference evidence="1 2" key="1">
    <citation type="submission" date="2023-09" db="EMBL/GenBank/DDBJ databases">
        <authorList>
            <person name="Rey-Velasco X."/>
        </authorList>
    </citation>
    <scope>NUCLEOTIDE SEQUENCE [LARGE SCALE GENOMIC DNA]</scope>
    <source>
        <strain evidence="1 2">F388</strain>
    </source>
</reference>
<protein>
    <submittedName>
        <fullName evidence="1">Uncharacterized protein</fullName>
    </submittedName>
</protein>